<dbReference type="AlphaFoldDB" id="A0A6G1IY00"/>
<accession>A0A6G1IY00</accession>
<feature type="compositionally biased region" description="Polar residues" evidence="1">
    <location>
        <begin position="166"/>
        <end position="205"/>
    </location>
</feature>
<dbReference type="EMBL" id="MU005586">
    <property type="protein sequence ID" value="KAF2682769.1"/>
    <property type="molecule type" value="Genomic_DNA"/>
</dbReference>
<reference evidence="2" key="1">
    <citation type="journal article" date="2020" name="Stud. Mycol.">
        <title>101 Dothideomycetes genomes: a test case for predicting lifestyles and emergence of pathogens.</title>
        <authorList>
            <person name="Haridas S."/>
            <person name="Albert R."/>
            <person name="Binder M."/>
            <person name="Bloem J."/>
            <person name="Labutti K."/>
            <person name="Salamov A."/>
            <person name="Andreopoulos B."/>
            <person name="Baker S."/>
            <person name="Barry K."/>
            <person name="Bills G."/>
            <person name="Bluhm B."/>
            <person name="Cannon C."/>
            <person name="Castanera R."/>
            <person name="Culley D."/>
            <person name="Daum C."/>
            <person name="Ezra D."/>
            <person name="Gonzalez J."/>
            <person name="Henrissat B."/>
            <person name="Kuo A."/>
            <person name="Liang C."/>
            <person name="Lipzen A."/>
            <person name="Lutzoni F."/>
            <person name="Magnuson J."/>
            <person name="Mondo S."/>
            <person name="Nolan M."/>
            <person name="Ohm R."/>
            <person name="Pangilinan J."/>
            <person name="Park H.-J."/>
            <person name="Ramirez L."/>
            <person name="Alfaro M."/>
            <person name="Sun H."/>
            <person name="Tritt A."/>
            <person name="Yoshinaga Y."/>
            <person name="Zwiers L.-H."/>
            <person name="Turgeon B."/>
            <person name="Goodwin S."/>
            <person name="Spatafora J."/>
            <person name="Crous P."/>
            <person name="Grigoriev I."/>
        </authorList>
    </citation>
    <scope>NUCLEOTIDE SEQUENCE</scope>
    <source>
        <strain evidence="2">CBS 122367</strain>
    </source>
</reference>
<evidence type="ECO:0000256" key="1">
    <source>
        <dbReference type="SAM" id="MobiDB-lite"/>
    </source>
</evidence>
<dbReference type="Proteomes" id="UP000799291">
    <property type="component" value="Unassembled WGS sequence"/>
</dbReference>
<feature type="region of interest" description="Disordered" evidence="1">
    <location>
        <begin position="1"/>
        <end position="22"/>
    </location>
</feature>
<proteinExistence type="predicted"/>
<protein>
    <submittedName>
        <fullName evidence="2">Uncharacterized protein</fullName>
    </submittedName>
</protein>
<keyword evidence="3" id="KW-1185">Reference proteome</keyword>
<organism evidence="2 3">
    <name type="scientific">Lentithecium fluviatile CBS 122367</name>
    <dbReference type="NCBI Taxonomy" id="1168545"/>
    <lineage>
        <taxon>Eukaryota</taxon>
        <taxon>Fungi</taxon>
        <taxon>Dikarya</taxon>
        <taxon>Ascomycota</taxon>
        <taxon>Pezizomycotina</taxon>
        <taxon>Dothideomycetes</taxon>
        <taxon>Pleosporomycetidae</taxon>
        <taxon>Pleosporales</taxon>
        <taxon>Massarineae</taxon>
        <taxon>Lentitheciaceae</taxon>
        <taxon>Lentithecium</taxon>
    </lineage>
</organism>
<evidence type="ECO:0000313" key="2">
    <source>
        <dbReference type="EMBL" id="KAF2682769.1"/>
    </source>
</evidence>
<gene>
    <name evidence="2" type="ORF">K458DRAFT_390685</name>
</gene>
<sequence length="283" mass="31006">MTTPSGSGRGNNNNNWDGDRPLPPRFNSHWEIFLDRMAGNERLWRNRQRLGCVDPNTHVTLLDSLASELGKAQGHLLERPSLSRRWSTTLTIEDPGNPQDAMPMPSSPTLVESSGSEEERFASRSARRWMPRVPPLSTVVELGSFRAVWAEFSMVRECPRVAAPPSTRTELGNSRAATATSMPSSLPHTTQSSSPPQRAFESSPSLPNPAHSPRFPIDDPLAVEQTAASPPSVETLGQSMETLSLERDGGGRQVEDLVIRVLGRREIVAFPSHGGVTIARMVD</sequence>
<feature type="region of interest" description="Disordered" evidence="1">
    <location>
        <begin position="93"/>
        <end position="124"/>
    </location>
</feature>
<feature type="region of interest" description="Disordered" evidence="1">
    <location>
        <begin position="162"/>
        <end position="217"/>
    </location>
</feature>
<evidence type="ECO:0000313" key="3">
    <source>
        <dbReference type="Proteomes" id="UP000799291"/>
    </source>
</evidence>
<name>A0A6G1IY00_9PLEO</name>